<feature type="repeat" description="ANK" evidence="3">
    <location>
        <begin position="39"/>
        <end position="71"/>
    </location>
</feature>
<dbReference type="InterPro" id="IPR051070">
    <property type="entry name" value="NF-kappa-B_inhibitor"/>
</dbReference>
<feature type="compositionally biased region" description="Low complexity" evidence="4">
    <location>
        <begin position="136"/>
        <end position="146"/>
    </location>
</feature>
<evidence type="ECO:0000256" key="3">
    <source>
        <dbReference type="PROSITE-ProRule" id="PRU00023"/>
    </source>
</evidence>
<dbReference type="PROSITE" id="PS50297">
    <property type="entry name" value="ANK_REP_REGION"/>
    <property type="match status" value="2"/>
</dbReference>
<keyword evidence="2 3" id="KW-0040">ANK repeat</keyword>
<dbReference type="SUPFAM" id="SSF48403">
    <property type="entry name" value="Ankyrin repeat"/>
    <property type="match status" value="1"/>
</dbReference>
<evidence type="ECO:0000256" key="1">
    <source>
        <dbReference type="ARBA" id="ARBA00022737"/>
    </source>
</evidence>
<dbReference type="GO" id="GO:0071356">
    <property type="term" value="P:cellular response to tumor necrosis factor"/>
    <property type="evidence" value="ECO:0007669"/>
    <property type="project" value="TreeGrafter"/>
</dbReference>
<accession>A0A2N5ZJN8</accession>
<dbReference type="GO" id="GO:0005829">
    <property type="term" value="C:cytosol"/>
    <property type="evidence" value="ECO:0007669"/>
    <property type="project" value="TreeGrafter"/>
</dbReference>
<proteinExistence type="predicted"/>
<gene>
    <name evidence="5" type="ORF">C0601_03410</name>
</gene>
<dbReference type="Gene3D" id="1.25.40.20">
    <property type="entry name" value="Ankyrin repeat-containing domain"/>
    <property type="match status" value="1"/>
</dbReference>
<sequence>MKKFILLLSICFLVFYFNQGCLGIGEKETVIDLNTSDIDGNNALVFAVRDNNTNISQDLIKKGAKLDIKDDDGINVIFLAIKNSNLDIVKSLVENGASLNVRDHDDNTPLIYAVKRREEEIAKYLISKAPEKTSEESSSQTEEANE</sequence>
<dbReference type="InterPro" id="IPR036770">
    <property type="entry name" value="Ankyrin_rpt-contain_sf"/>
</dbReference>
<dbReference type="InterPro" id="IPR002110">
    <property type="entry name" value="Ankyrin_rpt"/>
</dbReference>
<dbReference type="PANTHER" id="PTHR46680:SF3">
    <property type="entry name" value="NF-KAPPA-B INHIBITOR CACTUS"/>
    <property type="match status" value="1"/>
</dbReference>
<evidence type="ECO:0000313" key="6">
    <source>
        <dbReference type="Proteomes" id="UP000234857"/>
    </source>
</evidence>
<evidence type="ECO:0000313" key="5">
    <source>
        <dbReference type="EMBL" id="PLX18910.1"/>
    </source>
</evidence>
<dbReference type="EMBL" id="PKTG01000046">
    <property type="protein sequence ID" value="PLX18910.1"/>
    <property type="molecule type" value="Genomic_DNA"/>
</dbReference>
<name>A0A2N5ZJN8_MUIH1</name>
<feature type="repeat" description="ANK" evidence="3">
    <location>
        <begin position="72"/>
        <end position="104"/>
    </location>
</feature>
<keyword evidence="1" id="KW-0677">Repeat</keyword>
<dbReference type="PROSITE" id="PS50088">
    <property type="entry name" value="ANK_REPEAT"/>
    <property type="match status" value="2"/>
</dbReference>
<dbReference type="Proteomes" id="UP000234857">
    <property type="component" value="Unassembled WGS sequence"/>
</dbReference>
<organism evidence="5 6">
    <name type="scientific">Muiribacterium halophilum</name>
    <dbReference type="NCBI Taxonomy" id="2053465"/>
    <lineage>
        <taxon>Bacteria</taxon>
        <taxon>Candidatus Muiribacteriota</taxon>
        <taxon>Candidatus Muiribacteriia</taxon>
        <taxon>Candidatus Muiribacteriales</taxon>
        <taxon>Candidatus Muiribacteriaceae</taxon>
        <taxon>Candidatus Muiribacterium</taxon>
    </lineage>
</organism>
<dbReference type="AlphaFoldDB" id="A0A2N5ZJN8"/>
<protein>
    <submittedName>
        <fullName evidence="5">Uncharacterized protein</fullName>
    </submittedName>
</protein>
<dbReference type="PANTHER" id="PTHR46680">
    <property type="entry name" value="NF-KAPPA-B INHIBITOR ALPHA"/>
    <property type="match status" value="1"/>
</dbReference>
<evidence type="ECO:0000256" key="4">
    <source>
        <dbReference type="SAM" id="MobiDB-lite"/>
    </source>
</evidence>
<comment type="caution">
    <text evidence="5">The sequence shown here is derived from an EMBL/GenBank/DDBJ whole genome shotgun (WGS) entry which is preliminary data.</text>
</comment>
<evidence type="ECO:0000256" key="2">
    <source>
        <dbReference type="ARBA" id="ARBA00023043"/>
    </source>
</evidence>
<feature type="region of interest" description="Disordered" evidence="4">
    <location>
        <begin position="126"/>
        <end position="146"/>
    </location>
</feature>
<dbReference type="Pfam" id="PF12796">
    <property type="entry name" value="Ank_2"/>
    <property type="match status" value="1"/>
</dbReference>
<dbReference type="GO" id="GO:0051059">
    <property type="term" value="F:NF-kappaB binding"/>
    <property type="evidence" value="ECO:0007669"/>
    <property type="project" value="TreeGrafter"/>
</dbReference>
<reference evidence="5 6" key="1">
    <citation type="submission" date="2017-11" db="EMBL/GenBank/DDBJ databases">
        <title>Genome-resolved metagenomics identifies genetic mobility, metabolic interactions, and unexpected diversity in perchlorate-reducing communities.</title>
        <authorList>
            <person name="Barnum T.P."/>
            <person name="Figueroa I.A."/>
            <person name="Carlstrom C.I."/>
            <person name="Lucas L.N."/>
            <person name="Engelbrektson A.L."/>
            <person name="Coates J.D."/>
        </authorList>
    </citation>
    <scope>NUCLEOTIDE SEQUENCE [LARGE SCALE GENOMIC DNA]</scope>
    <source>
        <strain evidence="5">BM706</strain>
    </source>
</reference>
<dbReference type="SMART" id="SM00248">
    <property type="entry name" value="ANK"/>
    <property type="match status" value="3"/>
</dbReference>